<dbReference type="InterPro" id="IPR050548">
    <property type="entry name" value="PcG_chromatin_remod_factors"/>
</dbReference>
<organism evidence="13 14">
    <name type="scientific">Oncorhynchus mykiss</name>
    <name type="common">Rainbow trout</name>
    <name type="synonym">Salmo gairdneri</name>
    <dbReference type="NCBI Taxonomy" id="8022"/>
    <lineage>
        <taxon>Eukaryota</taxon>
        <taxon>Metazoa</taxon>
        <taxon>Chordata</taxon>
        <taxon>Craniata</taxon>
        <taxon>Vertebrata</taxon>
        <taxon>Euteleostomi</taxon>
        <taxon>Actinopterygii</taxon>
        <taxon>Neopterygii</taxon>
        <taxon>Teleostei</taxon>
        <taxon>Protacanthopterygii</taxon>
        <taxon>Salmoniformes</taxon>
        <taxon>Salmonidae</taxon>
        <taxon>Salmoninae</taxon>
        <taxon>Oncorhynchus</taxon>
    </lineage>
</organism>
<dbReference type="STRING" id="8022.A0A060YZY8"/>
<feature type="non-terminal residue" evidence="13">
    <location>
        <position position="1"/>
    </location>
</feature>
<dbReference type="PANTHER" id="PTHR12247:SF130">
    <property type="entry name" value="SAM DOMAIN-CONTAINING PROTEIN"/>
    <property type="match status" value="1"/>
</dbReference>
<dbReference type="GO" id="GO:0003682">
    <property type="term" value="F:chromatin binding"/>
    <property type="evidence" value="ECO:0007669"/>
    <property type="project" value="TreeGrafter"/>
</dbReference>
<keyword evidence="11" id="KW-1133">Transmembrane helix</keyword>
<sequence>KRTHFQKMYMIITLLKSINISQSVPKCKIGKKVHAEKRHVAQMILLLELLVCGDKHYMVVVCFCRFVYVCGVRSLSMVFLSLCVVLTLRCVSGSTDMLVLPGQGCPTPGCNGVGHIRGPRYGTHYTGVSCPYSEMNLNREGQVPDRLSGERPMTLSGPHHRGRRPDPPPHTQTNSPTTPEQPEPADDSPQTSCFYGSVTKGPTVDEGERCSSQSEPPGGSTEPINDGAKAKRHWKTSLDLWRCMLSFNRSAPVPKYLKLHVVKQESGDGKGRDSLSLQQALHESVFSPGGSSSPPHRVALCWDKHCQLLPEVLGLTAKRVATWTADEVASFVKGLPGCKEHAATFRTEQMDGEAFLLLTQADIVKILSIKLGPALKIYNAILMLKNADEE</sequence>
<keyword evidence="11" id="KW-0812">Transmembrane</keyword>
<dbReference type="Gene3D" id="4.10.320.30">
    <property type="match status" value="1"/>
</dbReference>
<feature type="domain" description="SAM" evidence="12">
    <location>
        <begin position="323"/>
        <end position="387"/>
    </location>
</feature>
<dbReference type="Proteomes" id="UP000193380">
    <property type="component" value="Unassembled WGS sequence"/>
</dbReference>
<feature type="region of interest" description="Disordered" evidence="10">
    <location>
        <begin position="142"/>
        <end position="230"/>
    </location>
</feature>
<dbReference type="GO" id="GO:0045892">
    <property type="term" value="P:negative regulation of DNA-templated transcription"/>
    <property type="evidence" value="ECO:0007669"/>
    <property type="project" value="TreeGrafter"/>
</dbReference>
<keyword evidence="5" id="KW-0156">Chromatin regulator</keyword>
<dbReference type="GO" id="GO:0008270">
    <property type="term" value="F:zinc ion binding"/>
    <property type="evidence" value="ECO:0007669"/>
    <property type="project" value="UniProtKB-KW"/>
</dbReference>
<dbReference type="InterPro" id="IPR013761">
    <property type="entry name" value="SAM/pointed_sf"/>
</dbReference>
<evidence type="ECO:0000256" key="4">
    <source>
        <dbReference type="ARBA" id="ARBA00022833"/>
    </source>
</evidence>
<dbReference type="Pfam" id="PF00536">
    <property type="entry name" value="SAM_1"/>
    <property type="match status" value="1"/>
</dbReference>
<proteinExistence type="predicted"/>
<evidence type="ECO:0000256" key="2">
    <source>
        <dbReference type="ARBA" id="ARBA00022723"/>
    </source>
</evidence>
<dbReference type="GO" id="GO:0006325">
    <property type="term" value="P:chromatin organization"/>
    <property type="evidence" value="ECO:0007669"/>
    <property type="project" value="UniProtKB-KW"/>
</dbReference>
<evidence type="ECO:0000256" key="6">
    <source>
        <dbReference type="ARBA" id="ARBA00023015"/>
    </source>
</evidence>
<gene>
    <name evidence="13" type="ORF">GSONMT00020853001</name>
</gene>
<dbReference type="SUPFAM" id="SSF103637">
    <property type="entry name" value="CCHHC domain"/>
    <property type="match status" value="1"/>
</dbReference>
<dbReference type="GO" id="GO:0042393">
    <property type="term" value="F:histone binding"/>
    <property type="evidence" value="ECO:0007669"/>
    <property type="project" value="TreeGrafter"/>
</dbReference>
<protein>
    <recommendedName>
        <fullName evidence="12">SAM domain-containing protein</fullName>
    </recommendedName>
</protein>
<feature type="transmembrane region" description="Helical" evidence="11">
    <location>
        <begin position="66"/>
        <end position="88"/>
    </location>
</feature>
<dbReference type="PROSITE" id="PS51802">
    <property type="entry name" value="ZF_CCHHC"/>
    <property type="match status" value="1"/>
</dbReference>
<keyword evidence="11" id="KW-0472">Membrane</keyword>
<evidence type="ECO:0000256" key="7">
    <source>
        <dbReference type="ARBA" id="ARBA00023163"/>
    </source>
</evidence>
<dbReference type="EMBL" id="FR930762">
    <property type="protein sequence ID" value="CDQ97428.1"/>
    <property type="molecule type" value="Genomic_DNA"/>
</dbReference>
<keyword evidence="7" id="KW-0804">Transcription</keyword>
<keyword evidence="2" id="KW-0479">Metal-binding</keyword>
<dbReference type="SUPFAM" id="SSF47769">
    <property type="entry name" value="SAM/Pointed domain"/>
    <property type="match status" value="1"/>
</dbReference>
<evidence type="ECO:0000256" key="10">
    <source>
        <dbReference type="SAM" id="MobiDB-lite"/>
    </source>
</evidence>
<keyword evidence="6" id="KW-0805">Transcription regulation</keyword>
<evidence type="ECO:0000256" key="8">
    <source>
        <dbReference type="ARBA" id="ARBA00023242"/>
    </source>
</evidence>
<evidence type="ECO:0000256" key="9">
    <source>
        <dbReference type="PROSITE-ProRule" id="PRU01143"/>
    </source>
</evidence>
<dbReference type="CDD" id="cd09582">
    <property type="entry name" value="SAM_Scm-like-3MBT3_4"/>
    <property type="match status" value="1"/>
</dbReference>
<name>A0A060YZY8_ONCMY</name>
<dbReference type="InterPro" id="IPR002515">
    <property type="entry name" value="Znf_C2H2C"/>
</dbReference>
<feature type="compositionally biased region" description="Polar residues" evidence="10">
    <location>
        <begin position="171"/>
        <end position="180"/>
    </location>
</feature>
<dbReference type="Pfam" id="PF01530">
    <property type="entry name" value="zf-C2HC"/>
    <property type="match status" value="1"/>
</dbReference>
<reference evidence="13" key="1">
    <citation type="journal article" date="2014" name="Nat. Commun.">
        <title>The rainbow trout genome provides novel insights into evolution after whole-genome duplication in vertebrates.</title>
        <authorList>
            <person name="Berthelot C."/>
            <person name="Brunet F."/>
            <person name="Chalopin D."/>
            <person name="Juanchich A."/>
            <person name="Bernard M."/>
            <person name="Noel B."/>
            <person name="Bento P."/>
            <person name="Da Silva C."/>
            <person name="Labadie K."/>
            <person name="Alberti A."/>
            <person name="Aury J.M."/>
            <person name="Louis A."/>
            <person name="Dehais P."/>
            <person name="Bardou P."/>
            <person name="Montfort J."/>
            <person name="Klopp C."/>
            <person name="Cabau C."/>
            <person name="Gaspin C."/>
            <person name="Thorgaard G.H."/>
            <person name="Boussaha M."/>
            <person name="Quillet E."/>
            <person name="Guyomard R."/>
            <person name="Galiana D."/>
            <person name="Bobe J."/>
            <person name="Volff J.N."/>
            <person name="Genet C."/>
            <person name="Wincker P."/>
            <person name="Jaillon O."/>
            <person name="Roest Crollius H."/>
            <person name="Guiguen Y."/>
        </authorList>
    </citation>
    <scope>NUCLEOTIDE SEQUENCE [LARGE SCALE GENOMIC DNA]</scope>
</reference>
<reference evidence="13" key="2">
    <citation type="submission" date="2014-03" db="EMBL/GenBank/DDBJ databases">
        <authorList>
            <person name="Genoscope - CEA"/>
        </authorList>
    </citation>
    <scope>NUCLEOTIDE SEQUENCE</scope>
</reference>
<evidence type="ECO:0000256" key="3">
    <source>
        <dbReference type="ARBA" id="ARBA00022771"/>
    </source>
</evidence>
<comment type="subcellular location">
    <subcellularLocation>
        <location evidence="1">Nucleus</location>
    </subcellularLocation>
</comment>
<dbReference type="Gene3D" id="1.10.150.50">
    <property type="entry name" value="Transcription Factor, Ets-1"/>
    <property type="match status" value="1"/>
</dbReference>
<evidence type="ECO:0000313" key="14">
    <source>
        <dbReference type="Proteomes" id="UP000193380"/>
    </source>
</evidence>
<dbReference type="PaxDb" id="8022-A0A060YZY8"/>
<evidence type="ECO:0000256" key="11">
    <source>
        <dbReference type="SAM" id="Phobius"/>
    </source>
</evidence>
<dbReference type="PANTHER" id="PTHR12247">
    <property type="entry name" value="POLYCOMB GROUP PROTEIN"/>
    <property type="match status" value="1"/>
</dbReference>
<keyword evidence="8" id="KW-0539">Nucleus</keyword>
<evidence type="ECO:0000313" key="13">
    <source>
        <dbReference type="EMBL" id="CDQ97428.1"/>
    </source>
</evidence>
<evidence type="ECO:0000259" key="12">
    <source>
        <dbReference type="PROSITE" id="PS50105"/>
    </source>
</evidence>
<evidence type="ECO:0000256" key="5">
    <source>
        <dbReference type="ARBA" id="ARBA00022853"/>
    </source>
</evidence>
<dbReference type="SMART" id="SM00454">
    <property type="entry name" value="SAM"/>
    <property type="match status" value="1"/>
</dbReference>
<evidence type="ECO:0000256" key="1">
    <source>
        <dbReference type="ARBA" id="ARBA00004123"/>
    </source>
</evidence>
<dbReference type="AlphaFoldDB" id="A0A060YZY8"/>
<dbReference type="InterPro" id="IPR001660">
    <property type="entry name" value="SAM"/>
</dbReference>
<keyword evidence="4" id="KW-0862">Zinc</keyword>
<dbReference type="PROSITE" id="PS50105">
    <property type="entry name" value="SAM_DOMAIN"/>
    <property type="match status" value="1"/>
</dbReference>
<accession>A0A060YZY8</accession>
<keyword evidence="3 9" id="KW-0863">Zinc-finger</keyword>
<dbReference type="InterPro" id="IPR036060">
    <property type="entry name" value="Znf_C2H2C_sf"/>
</dbReference>
<dbReference type="GO" id="GO:0005634">
    <property type="term" value="C:nucleus"/>
    <property type="evidence" value="ECO:0007669"/>
    <property type="project" value="UniProtKB-SubCell"/>
</dbReference>